<dbReference type="EMBL" id="CAFBPM010000006">
    <property type="protein sequence ID" value="CAB5018662.1"/>
    <property type="molecule type" value="Genomic_DNA"/>
</dbReference>
<evidence type="ECO:0000313" key="3">
    <source>
        <dbReference type="EMBL" id="CAB5018662.1"/>
    </source>
</evidence>
<dbReference type="AlphaFoldDB" id="A0A6J6ZNS0"/>
<dbReference type="EMBL" id="CAFBLT010000001">
    <property type="protein sequence ID" value="CAB4870818.1"/>
    <property type="molecule type" value="Genomic_DNA"/>
</dbReference>
<dbReference type="EMBL" id="CAFABE010000007">
    <property type="protein sequence ID" value="CAB4818927.1"/>
    <property type="molecule type" value="Genomic_DNA"/>
</dbReference>
<name>A0A6J6ZNS0_9ZZZZ</name>
<sequence length="94" mass="10287">MVTQLLMEGWFTDPYGIHEARWLSAGEPTKLVRDQGVEAYDAIPSTAPERTARPIAHSVRAMNGVDLLRSGTHTLTLRQALSRAASSVLIKSRG</sequence>
<evidence type="ECO:0000313" key="1">
    <source>
        <dbReference type="EMBL" id="CAB4818927.1"/>
    </source>
</evidence>
<evidence type="ECO:0000313" key="2">
    <source>
        <dbReference type="EMBL" id="CAB4870818.1"/>
    </source>
</evidence>
<gene>
    <name evidence="1" type="ORF">UFOPK3164_00278</name>
    <name evidence="2" type="ORF">UFOPK3427_00782</name>
    <name evidence="3" type="ORF">UFOPK4112_00765</name>
</gene>
<proteinExistence type="predicted"/>
<organism evidence="1">
    <name type="scientific">freshwater metagenome</name>
    <dbReference type="NCBI Taxonomy" id="449393"/>
    <lineage>
        <taxon>unclassified sequences</taxon>
        <taxon>metagenomes</taxon>
        <taxon>ecological metagenomes</taxon>
    </lineage>
</organism>
<reference evidence="1" key="1">
    <citation type="submission" date="2020-05" db="EMBL/GenBank/DDBJ databases">
        <authorList>
            <person name="Chiriac C."/>
            <person name="Salcher M."/>
            <person name="Ghai R."/>
            <person name="Kavagutti S V."/>
        </authorList>
    </citation>
    <scope>NUCLEOTIDE SEQUENCE</scope>
</reference>
<accession>A0A6J6ZNS0</accession>
<protein>
    <submittedName>
        <fullName evidence="1">Unannotated protein</fullName>
    </submittedName>
</protein>